<accession>A0A2P2MBH0</accession>
<protein>
    <submittedName>
        <fullName evidence="1">Uncharacterized protein</fullName>
    </submittedName>
</protein>
<evidence type="ECO:0000313" key="1">
    <source>
        <dbReference type="EMBL" id="MBX27573.1"/>
    </source>
</evidence>
<dbReference type="EMBL" id="GGEC01047089">
    <property type="protein sequence ID" value="MBX27573.1"/>
    <property type="molecule type" value="Transcribed_RNA"/>
</dbReference>
<organism evidence="1">
    <name type="scientific">Rhizophora mucronata</name>
    <name type="common">Asiatic mangrove</name>
    <dbReference type="NCBI Taxonomy" id="61149"/>
    <lineage>
        <taxon>Eukaryota</taxon>
        <taxon>Viridiplantae</taxon>
        <taxon>Streptophyta</taxon>
        <taxon>Embryophyta</taxon>
        <taxon>Tracheophyta</taxon>
        <taxon>Spermatophyta</taxon>
        <taxon>Magnoliopsida</taxon>
        <taxon>eudicotyledons</taxon>
        <taxon>Gunneridae</taxon>
        <taxon>Pentapetalae</taxon>
        <taxon>rosids</taxon>
        <taxon>fabids</taxon>
        <taxon>Malpighiales</taxon>
        <taxon>Rhizophoraceae</taxon>
        <taxon>Rhizophora</taxon>
    </lineage>
</organism>
<proteinExistence type="predicted"/>
<sequence length="44" mass="5065">MNVDLMLSLPFPCVPVPYRKRKNPVFWPRAALDKCSGKVMKPFS</sequence>
<reference evidence="1" key="1">
    <citation type="submission" date="2018-02" db="EMBL/GenBank/DDBJ databases">
        <title>Rhizophora mucronata_Transcriptome.</title>
        <authorList>
            <person name="Meera S.P."/>
            <person name="Sreeshan A."/>
            <person name="Augustine A."/>
        </authorList>
    </citation>
    <scope>NUCLEOTIDE SEQUENCE</scope>
    <source>
        <tissue evidence="1">Leaf</tissue>
    </source>
</reference>
<dbReference type="AlphaFoldDB" id="A0A2P2MBH0"/>
<name>A0A2P2MBH0_RHIMU</name>